<comment type="similarity">
    <text evidence="1 14 15">Belongs to the ATP-dependent DNA ligase family.</text>
</comment>
<evidence type="ECO:0000256" key="1">
    <source>
        <dbReference type="ARBA" id="ARBA00007572"/>
    </source>
</evidence>
<dbReference type="GO" id="GO:0006273">
    <property type="term" value="P:lagging strand elongation"/>
    <property type="evidence" value="ECO:0007669"/>
    <property type="project" value="TreeGrafter"/>
</dbReference>
<keyword evidence="10 14" id="KW-0233">DNA recombination</keyword>
<dbReference type="Pfam" id="PF04679">
    <property type="entry name" value="DNA_ligase_A_C"/>
    <property type="match status" value="1"/>
</dbReference>
<keyword evidence="12 14" id="KW-0131">Cell cycle</keyword>
<dbReference type="EMBL" id="MHQM01000036">
    <property type="protein sequence ID" value="OHA02884.1"/>
    <property type="molecule type" value="Genomic_DNA"/>
</dbReference>
<dbReference type="Pfam" id="PF01068">
    <property type="entry name" value="DNA_ligase_A_M"/>
    <property type="match status" value="1"/>
</dbReference>
<evidence type="ECO:0000256" key="12">
    <source>
        <dbReference type="ARBA" id="ARBA00023306"/>
    </source>
</evidence>
<evidence type="ECO:0000256" key="13">
    <source>
        <dbReference type="ARBA" id="ARBA00034003"/>
    </source>
</evidence>
<keyword evidence="8 14" id="KW-0067">ATP-binding</keyword>
<evidence type="ECO:0000256" key="11">
    <source>
        <dbReference type="ARBA" id="ARBA00023204"/>
    </source>
</evidence>
<dbReference type="SUPFAM" id="SSF117018">
    <property type="entry name" value="ATP-dependent DNA ligase DNA-binding domain"/>
    <property type="match status" value="1"/>
</dbReference>
<evidence type="ECO:0000256" key="15">
    <source>
        <dbReference type="RuleBase" id="RU004196"/>
    </source>
</evidence>
<proteinExistence type="inferred from homology"/>
<evidence type="ECO:0000256" key="4">
    <source>
        <dbReference type="ARBA" id="ARBA00022705"/>
    </source>
</evidence>
<dbReference type="GO" id="GO:0003910">
    <property type="term" value="F:DNA ligase (ATP) activity"/>
    <property type="evidence" value="ECO:0007669"/>
    <property type="project" value="UniProtKB-UniRule"/>
</dbReference>
<dbReference type="PANTHER" id="PTHR45674">
    <property type="entry name" value="DNA LIGASE 1/3 FAMILY MEMBER"/>
    <property type="match status" value="1"/>
</dbReference>
<feature type="binding site" evidence="14">
    <location>
        <position position="342"/>
    </location>
    <ligand>
        <name>ATP</name>
        <dbReference type="ChEBI" id="CHEBI:30616"/>
    </ligand>
</feature>
<dbReference type="InterPro" id="IPR016059">
    <property type="entry name" value="DNA_ligase_ATP-dep_CS"/>
</dbReference>
<dbReference type="PROSITE" id="PS00333">
    <property type="entry name" value="DNA_LIGASE_A2"/>
    <property type="match status" value="1"/>
</dbReference>
<comment type="cofactor">
    <cofactor evidence="14">
        <name>Mg(2+)</name>
        <dbReference type="ChEBI" id="CHEBI:18420"/>
    </cofactor>
</comment>
<evidence type="ECO:0000256" key="9">
    <source>
        <dbReference type="ARBA" id="ARBA00022842"/>
    </source>
</evidence>
<dbReference type="CDD" id="cd07901">
    <property type="entry name" value="Adenylation_DNA_ligase_Arch_LigB"/>
    <property type="match status" value="1"/>
</dbReference>
<evidence type="ECO:0000256" key="5">
    <source>
        <dbReference type="ARBA" id="ARBA00022723"/>
    </source>
</evidence>
<dbReference type="InterPro" id="IPR012310">
    <property type="entry name" value="DNA_ligase_ATP-dep_cent"/>
</dbReference>
<dbReference type="InterPro" id="IPR050191">
    <property type="entry name" value="ATP-dep_DNA_ligase"/>
</dbReference>
<evidence type="ECO:0000256" key="14">
    <source>
        <dbReference type="HAMAP-Rule" id="MF_00407"/>
    </source>
</evidence>
<keyword evidence="5 14" id="KW-0479">Metal-binding</keyword>
<feature type="active site" description="N6-AMP-lysine intermediate" evidence="14">
    <location>
        <position position="249"/>
    </location>
</feature>
<keyword evidence="9 14" id="KW-0460">Magnesium</keyword>
<evidence type="ECO:0000256" key="7">
    <source>
        <dbReference type="ARBA" id="ARBA00022763"/>
    </source>
</evidence>
<dbReference type="Proteomes" id="UP000178510">
    <property type="component" value="Unassembled WGS sequence"/>
</dbReference>
<keyword evidence="6 14" id="KW-0547">Nucleotide-binding</keyword>
<feature type="compositionally biased region" description="Basic and acidic residues" evidence="16">
    <location>
        <begin position="573"/>
        <end position="582"/>
    </location>
</feature>
<evidence type="ECO:0000256" key="2">
    <source>
        <dbReference type="ARBA" id="ARBA00022598"/>
    </source>
</evidence>
<reference evidence="18 19" key="1">
    <citation type="journal article" date="2016" name="Nat. Commun.">
        <title>Thousands of microbial genomes shed light on interconnected biogeochemical processes in an aquifer system.</title>
        <authorList>
            <person name="Anantharaman K."/>
            <person name="Brown C.T."/>
            <person name="Hug L.A."/>
            <person name="Sharon I."/>
            <person name="Castelle C.J."/>
            <person name="Probst A.J."/>
            <person name="Thomas B.C."/>
            <person name="Singh A."/>
            <person name="Wilkins M.J."/>
            <person name="Karaoz U."/>
            <person name="Brodie E.L."/>
            <person name="Williams K.H."/>
            <person name="Hubbard S.S."/>
            <person name="Banfield J.F."/>
        </authorList>
    </citation>
    <scope>NUCLEOTIDE SEQUENCE [LARGE SCALE GENOMIC DNA]</scope>
</reference>
<feature type="binding site" evidence="14">
    <location>
        <position position="247"/>
    </location>
    <ligand>
        <name>ATP</name>
        <dbReference type="ChEBI" id="CHEBI:30616"/>
    </ligand>
</feature>
<dbReference type="AlphaFoldDB" id="A0A1G2KUM3"/>
<keyword evidence="7 14" id="KW-0227">DNA damage</keyword>
<keyword evidence="11 14" id="KW-0234">DNA repair</keyword>
<protein>
    <recommendedName>
        <fullName evidence="14">Probable DNA ligase</fullName>
        <ecNumber evidence="14">6.5.1.1</ecNumber>
    </recommendedName>
    <alternativeName>
        <fullName evidence="14">Polydeoxyribonucleotide synthase [ATP]</fullName>
    </alternativeName>
</protein>
<comment type="catalytic activity">
    <reaction evidence="13 14">
        <text>ATP + (deoxyribonucleotide)n-3'-hydroxyl + 5'-phospho-(deoxyribonucleotide)m = (deoxyribonucleotide)n+m + AMP + diphosphate.</text>
        <dbReference type="EC" id="6.5.1.1"/>
    </reaction>
</comment>
<dbReference type="InterPro" id="IPR012309">
    <property type="entry name" value="DNA_ligase_ATP-dep_C"/>
</dbReference>
<evidence type="ECO:0000256" key="3">
    <source>
        <dbReference type="ARBA" id="ARBA00022618"/>
    </source>
</evidence>
<evidence type="ECO:0000256" key="8">
    <source>
        <dbReference type="ARBA" id="ARBA00022840"/>
    </source>
</evidence>
<feature type="binding site" evidence="14">
    <location>
        <position position="426"/>
    </location>
    <ligand>
        <name>ATP</name>
        <dbReference type="ChEBI" id="CHEBI:30616"/>
    </ligand>
</feature>
<dbReference type="InterPro" id="IPR036599">
    <property type="entry name" value="DNA_ligase_N_sf"/>
</dbReference>
<keyword evidence="2 14" id="KW-0436">Ligase</keyword>
<feature type="binding site" evidence="14">
    <location>
        <position position="273"/>
    </location>
    <ligand>
        <name>ATP</name>
        <dbReference type="ChEBI" id="CHEBI:30616"/>
    </ligand>
</feature>
<evidence type="ECO:0000256" key="16">
    <source>
        <dbReference type="SAM" id="MobiDB-lite"/>
    </source>
</evidence>
<gene>
    <name evidence="14" type="primary">lig</name>
    <name evidence="18" type="ORF">A3J58_02290</name>
</gene>
<dbReference type="GO" id="GO:0071897">
    <property type="term" value="P:DNA biosynthetic process"/>
    <property type="evidence" value="ECO:0007669"/>
    <property type="project" value="InterPro"/>
</dbReference>
<feature type="domain" description="ATP-dependent DNA ligase family profile" evidence="17">
    <location>
        <begin position="340"/>
        <end position="467"/>
    </location>
</feature>
<evidence type="ECO:0000313" key="19">
    <source>
        <dbReference type="Proteomes" id="UP000178510"/>
    </source>
</evidence>
<dbReference type="Gene3D" id="2.40.50.140">
    <property type="entry name" value="Nucleic acid-binding proteins"/>
    <property type="match status" value="1"/>
</dbReference>
<dbReference type="Gene3D" id="3.30.470.30">
    <property type="entry name" value="DNA ligase/mRNA capping enzyme"/>
    <property type="match status" value="1"/>
</dbReference>
<dbReference type="GO" id="GO:0046872">
    <property type="term" value="F:metal ion binding"/>
    <property type="evidence" value="ECO:0007669"/>
    <property type="project" value="UniProtKB-KW"/>
</dbReference>
<dbReference type="STRING" id="1802274.A3J58_02290"/>
<dbReference type="InterPro" id="IPR022865">
    <property type="entry name" value="DNA_ligae_ATP-dep_bac/arc"/>
</dbReference>
<evidence type="ECO:0000256" key="6">
    <source>
        <dbReference type="ARBA" id="ARBA00022741"/>
    </source>
</evidence>
<sequence>MYFKELAGYLERLEGTSSRNTMTDILADLLKHAGGTEIDEICYLILGELVPAYRGLEFQIAEKMMIAALAAAYSTTREEAARRVAARGDVGDAAYDLARDHRSLGKRMTVAAVYRAMYGIAEDAGEGSQERKIRAMASLLSSLDPLSAKYVARIPLGKLRLGFSDATLLDALSLMVTGDKSGRRAIERAYNVTADIGALASRVKRGGLASLSRLHATPGIPIRPSLAERLNDINDVVKKAGPIVGVEVKLDGFRTQIHVWREKGGVHVRLFSRNLENTTAMFPEIVHAAKKLPVQSVILDTEAIGYYARTDTFAPFQETVQRKRKHEVAEFAARIPLAAFVFDVMYRDGTSLVARPFRERRRHLQDLLGRRTGAGTIRLAGQRLTDDIDVIKAELTQSVNKGLEGLVVKNLSAPYEAGSRGFHWIKLKANTAALGNLRAGGAGGRIKGLPDTIDCLVMGAYRGRGKRTKFGVGGFLLGVPGRDERFYSLSRLGTGMSDEQFRELGRRIKAHEVAAMPKEYVVDKEVAPDIWIEPSLVVEILADEITRSPRHSAGRGRDRRGLSLRFPRLVRVRDDKKPHDATSADEVSSMHRRQKTASSK</sequence>
<feature type="binding site" evidence="14">
    <location>
        <position position="254"/>
    </location>
    <ligand>
        <name>ATP</name>
        <dbReference type="ChEBI" id="CHEBI:30616"/>
    </ligand>
</feature>
<name>A0A1G2KUM3_9BACT</name>
<feature type="binding site" evidence="14">
    <location>
        <position position="302"/>
    </location>
    <ligand>
        <name>ATP</name>
        <dbReference type="ChEBI" id="CHEBI:30616"/>
    </ligand>
</feature>
<evidence type="ECO:0000259" key="17">
    <source>
        <dbReference type="PROSITE" id="PS50160"/>
    </source>
</evidence>
<evidence type="ECO:0000256" key="10">
    <source>
        <dbReference type="ARBA" id="ARBA00023172"/>
    </source>
</evidence>
<feature type="binding site" evidence="14">
    <location>
        <position position="420"/>
    </location>
    <ligand>
        <name>ATP</name>
        <dbReference type="ChEBI" id="CHEBI:30616"/>
    </ligand>
</feature>
<dbReference type="PANTHER" id="PTHR45674:SF4">
    <property type="entry name" value="DNA LIGASE 1"/>
    <property type="match status" value="1"/>
</dbReference>
<dbReference type="InterPro" id="IPR012340">
    <property type="entry name" value="NA-bd_OB-fold"/>
</dbReference>
<accession>A0A1G2KUM3</accession>
<dbReference type="InterPro" id="IPR012308">
    <property type="entry name" value="DNA_ligase_ATP-dep_N"/>
</dbReference>
<dbReference type="InterPro" id="IPR000977">
    <property type="entry name" value="DNA_ligase_ATP-dep"/>
</dbReference>
<dbReference type="GO" id="GO:0051301">
    <property type="term" value="P:cell division"/>
    <property type="evidence" value="ECO:0007669"/>
    <property type="project" value="UniProtKB-KW"/>
</dbReference>
<dbReference type="GO" id="GO:0003677">
    <property type="term" value="F:DNA binding"/>
    <property type="evidence" value="ECO:0007669"/>
    <property type="project" value="InterPro"/>
</dbReference>
<feature type="compositionally biased region" description="Basic residues" evidence="16">
    <location>
        <begin position="590"/>
        <end position="600"/>
    </location>
</feature>
<dbReference type="SUPFAM" id="SSF56091">
    <property type="entry name" value="DNA ligase/mRNA capping enzyme, catalytic domain"/>
    <property type="match status" value="1"/>
</dbReference>
<dbReference type="GO" id="GO:0005524">
    <property type="term" value="F:ATP binding"/>
    <property type="evidence" value="ECO:0007669"/>
    <property type="project" value="UniProtKB-UniRule"/>
</dbReference>
<feature type="region of interest" description="Disordered" evidence="16">
    <location>
        <begin position="573"/>
        <end position="600"/>
    </location>
</feature>
<evidence type="ECO:0000313" key="18">
    <source>
        <dbReference type="EMBL" id="OHA02884.1"/>
    </source>
</evidence>
<dbReference type="NCBIfam" id="TIGR00574">
    <property type="entry name" value="dnl1"/>
    <property type="match status" value="1"/>
</dbReference>
<dbReference type="GO" id="GO:0006281">
    <property type="term" value="P:DNA repair"/>
    <property type="evidence" value="ECO:0007669"/>
    <property type="project" value="UniProtKB-UniRule"/>
</dbReference>
<dbReference type="GO" id="GO:0006310">
    <property type="term" value="P:DNA recombination"/>
    <property type="evidence" value="ECO:0007669"/>
    <property type="project" value="UniProtKB-UniRule"/>
</dbReference>
<dbReference type="EC" id="6.5.1.1" evidence="14"/>
<dbReference type="PROSITE" id="PS50160">
    <property type="entry name" value="DNA_LIGASE_A3"/>
    <property type="match status" value="1"/>
</dbReference>
<keyword evidence="4 14" id="KW-0235">DNA replication</keyword>
<dbReference type="Gene3D" id="1.10.3260.10">
    <property type="entry name" value="DNA ligase, ATP-dependent, N-terminal domain"/>
    <property type="match status" value="1"/>
</dbReference>
<dbReference type="SUPFAM" id="SSF50249">
    <property type="entry name" value="Nucleic acid-binding proteins"/>
    <property type="match status" value="1"/>
</dbReference>
<dbReference type="Pfam" id="PF04675">
    <property type="entry name" value="DNA_ligase_A_N"/>
    <property type="match status" value="1"/>
</dbReference>
<keyword evidence="3 14" id="KW-0132">Cell division</keyword>
<comment type="function">
    <text evidence="14">DNA ligase that seals nicks in double-stranded DNA during DNA replication, DNA recombination and DNA repair.</text>
</comment>
<organism evidence="18 19">
    <name type="scientific">Candidatus Sungbacteria bacterium RIFCSPHIGHO2_02_FULL_52_23</name>
    <dbReference type="NCBI Taxonomy" id="1802274"/>
    <lineage>
        <taxon>Bacteria</taxon>
        <taxon>Candidatus Sungiibacteriota</taxon>
    </lineage>
</organism>
<dbReference type="HAMAP" id="MF_00407">
    <property type="entry name" value="DNA_ligase"/>
    <property type="match status" value="1"/>
</dbReference>
<comment type="caution">
    <text evidence="18">The sequence shown here is derived from an EMBL/GenBank/DDBJ whole genome shotgun (WGS) entry which is preliminary data.</text>
</comment>